<proteinExistence type="predicted"/>
<sequence length="100" mass="10754">MSLKPSTQRLPGTASAALVAKGKTGDSLAAERFLVRLSFGQPIFGDRHDWAFVCDGQQAEDLAQALMARKPVRLAFPENTVIVDATQIALADFQPQNAAK</sequence>
<dbReference type="Proteomes" id="UP000703893">
    <property type="component" value="Unassembled WGS sequence"/>
</dbReference>
<evidence type="ECO:0000313" key="1">
    <source>
        <dbReference type="EMBL" id="MBM3275119.1"/>
    </source>
</evidence>
<name>A0A938BNE5_9BACT</name>
<dbReference type="PROSITE" id="PS00430">
    <property type="entry name" value="TONB_DEPENDENT_REC_1"/>
    <property type="match status" value="1"/>
</dbReference>
<dbReference type="EMBL" id="VGJX01000450">
    <property type="protein sequence ID" value="MBM3275119.1"/>
    <property type="molecule type" value="Genomic_DNA"/>
</dbReference>
<reference evidence="1 2" key="1">
    <citation type="submission" date="2019-03" db="EMBL/GenBank/DDBJ databases">
        <title>Lake Tanganyika Metagenome-Assembled Genomes (MAGs).</title>
        <authorList>
            <person name="Tran P."/>
        </authorList>
    </citation>
    <scope>NUCLEOTIDE SEQUENCE [LARGE SCALE GENOMIC DNA]</scope>
    <source>
        <strain evidence="1">K_DeepCast_65m_m2_236</strain>
    </source>
</reference>
<evidence type="ECO:0000313" key="2">
    <source>
        <dbReference type="Proteomes" id="UP000703893"/>
    </source>
</evidence>
<comment type="caution">
    <text evidence="1">The sequence shown here is derived from an EMBL/GenBank/DDBJ whole genome shotgun (WGS) entry which is preliminary data.</text>
</comment>
<protein>
    <submittedName>
        <fullName evidence="1">Uncharacterized protein</fullName>
    </submittedName>
</protein>
<organism evidence="1 2">
    <name type="scientific">Candidatus Tanganyikabacteria bacterium</name>
    <dbReference type="NCBI Taxonomy" id="2961651"/>
    <lineage>
        <taxon>Bacteria</taxon>
        <taxon>Bacillati</taxon>
        <taxon>Candidatus Sericytochromatia</taxon>
        <taxon>Candidatus Tanganyikabacteria</taxon>
    </lineage>
</organism>
<dbReference type="AlphaFoldDB" id="A0A938BNE5"/>
<gene>
    <name evidence="1" type="ORF">FJZ00_08190</name>
</gene>
<dbReference type="InterPro" id="IPR010916">
    <property type="entry name" value="TonB_box_CS"/>
</dbReference>
<accession>A0A938BNE5</accession>